<evidence type="ECO:0000313" key="2">
    <source>
        <dbReference type="EMBL" id="MCI83493.1"/>
    </source>
</evidence>
<dbReference type="AlphaFoldDB" id="A0A392V7T3"/>
<reference evidence="2 3" key="1">
    <citation type="journal article" date="2018" name="Front. Plant Sci.">
        <title>Red Clover (Trifolium pratense) and Zigzag Clover (T. medium) - A Picture of Genomic Similarities and Differences.</title>
        <authorList>
            <person name="Dluhosova J."/>
            <person name="Istvanek J."/>
            <person name="Nedelnik J."/>
            <person name="Repkova J."/>
        </authorList>
    </citation>
    <scope>NUCLEOTIDE SEQUENCE [LARGE SCALE GENOMIC DNA]</scope>
    <source>
        <strain evidence="3">cv. 10/8</strain>
        <tissue evidence="2">Leaf</tissue>
    </source>
</reference>
<keyword evidence="3" id="KW-1185">Reference proteome</keyword>
<name>A0A392V7T3_9FABA</name>
<dbReference type="EMBL" id="LXQA011068547">
    <property type="protein sequence ID" value="MCI83493.1"/>
    <property type="molecule type" value="Genomic_DNA"/>
</dbReference>
<dbReference type="Proteomes" id="UP000265520">
    <property type="component" value="Unassembled WGS sequence"/>
</dbReference>
<protein>
    <submittedName>
        <fullName evidence="2">Uncharacterized protein</fullName>
    </submittedName>
</protein>
<feature type="region of interest" description="Disordered" evidence="1">
    <location>
        <begin position="1"/>
        <end position="20"/>
    </location>
</feature>
<evidence type="ECO:0000256" key="1">
    <source>
        <dbReference type="SAM" id="MobiDB-lite"/>
    </source>
</evidence>
<comment type="caution">
    <text evidence="2">The sequence shown here is derived from an EMBL/GenBank/DDBJ whole genome shotgun (WGS) entry which is preliminary data.</text>
</comment>
<proteinExistence type="predicted"/>
<sequence>MRSRSGKAVPSASEPSKTIKPIKKTSLKLVLYGPKKTWSK</sequence>
<feature type="non-terminal residue" evidence="2">
    <location>
        <position position="40"/>
    </location>
</feature>
<organism evidence="2 3">
    <name type="scientific">Trifolium medium</name>
    <dbReference type="NCBI Taxonomy" id="97028"/>
    <lineage>
        <taxon>Eukaryota</taxon>
        <taxon>Viridiplantae</taxon>
        <taxon>Streptophyta</taxon>
        <taxon>Embryophyta</taxon>
        <taxon>Tracheophyta</taxon>
        <taxon>Spermatophyta</taxon>
        <taxon>Magnoliopsida</taxon>
        <taxon>eudicotyledons</taxon>
        <taxon>Gunneridae</taxon>
        <taxon>Pentapetalae</taxon>
        <taxon>rosids</taxon>
        <taxon>fabids</taxon>
        <taxon>Fabales</taxon>
        <taxon>Fabaceae</taxon>
        <taxon>Papilionoideae</taxon>
        <taxon>50 kb inversion clade</taxon>
        <taxon>NPAAA clade</taxon>
        <taxon>Hologalegina</taxon>
        <taxon>IRL clade</taxon>
        <taxon>Trifolieae</taxon>
        <taxon>Trifolium</taxon>
    </lineage>
</organism>
<evidence type="ECO:0000313" key="3">
    <source>
        <dbReference type="Proteomes" id="UP000265520"/>
    </source>
</evidence>
<accession>A0A392V7T3</accession>